<evidence type="ECO:0000313" key="2">
    <source>
        <dbReference type="Proteomes" id="UP001165069"/>
    </source>
</evidence>
<gene>
    <name evidence="1" type="ORF">GETHLI_26790</name>
</gene>
<name>A0ABQ5QHV9_9BACT</name>
<dbReference type="EMBL" id="BSDE01000005">
    <property type="protein sequence ID" value="GLH74177.1"/>
    <property type="molecule type" value="Genomic_DNA"/>
</dbReference>
<organism evidence="1 2">
    <name type="scientific">Geothrix limicola</name>
    <dbReference type="NCBI Taxonomy" id="2927978"/>
    <lineage>
        <taxon>Bacteria</taxon>
        <taxon>Pseudomonadati</taxon>
        <taxon>Acidobacteriota</taxon>
        <taxon>Holophagae</taxon>
        <taxon>Holophagales</taxon>
        <taxon>Holophagaceae</taxon>
        <taxon>Geothrix</taxon>
    </lineage>
</organism>
<reference evidence="1 2" key="1">
    <citation type="journal article" date="2023" name="Antonie Van Leeuwenhoek">
        <title>Mesoterricola silvestris gen. nov., sp. nov., Mesoterricola sediminis sp. nov., Geothrix oryzae sp. nov., Geothrix edaphica sp. nov., Geothrix rubra sp. nov., and Geothrix limicola sp. nov., six novel members of Acidobacteriota isolated from soils.</title>
        <authorList>
            <person name="Itoh H."/>
            <person name="Sugisawa Y."/>
            <person name="Mise K."/>
            <person name="Xu Z."/>
            <person name="Kuniyasu M."/>
            <person name="Ushijima N."/>
            <person name="Kawano K."/>
            <person name="Kobayashi E."/>
            <person name="Shiratori Y."/>
            <person name="Masuda Y."/>
            <person name="Senoo K."/>
        </authorList>
    </citation>
    <scope>NUCLEOTIDE SEQUENCE [LARGE SCALE GENOMIC DNA]</scope>
    <source>
        <strain evidence="1 2">Red804</strain>
    </source>
</reference>
<proteinExistence type="predicted"/>
<evidence type="ECO:0000313" key="1">
    <source>
        <dbReference type="EMBL" id="GLH74177.1"/>
    </source>
</evidence>
<dbReference type="Proteomes" id="UP001165069">
    <property type="component" value="Unassembled WGS sequence"/>
</dbReference>
<comment type="caution">
    <text evidence="1">The sequence shown here is derived from an EMBL/GenBank/DDBJ whole genome shotgun (WGS) entry which is preliminary data.</text>
</comment>
<dbReference type="RefSeq" id="WP_285576160.1">
    <property type="nucleotide sequence ID" value="NZ_BSDE01000005.1"/>
</dbReference>
<sequence>MTFPANSDPSELCQGILRYLRAHPEAADSLEGIASWWLPASGYSATTEAVQLALTQLVAEHRIARIDLADGRTLYQSVDKVSGSHPAWKPHP</sequence>
<accession>A0ABQ5QHV9</accession>
<keyword evidence="2" id="KW-1185">Reference proteome</keyword>
<protein>
    <submittedName>
        <fullName evidence="1">Uncharacterized protein</fullName>
    </submittedName>
</protein>